<dbReference type="SUPFAM" id="SSF49464">
    <property type="entry name" value="Carboxypeptidase regulatory domain-like"/>
    <property type="match status" value="1"/>
</dbReference>
<name>A0A3D9RZL9_9FLAO</name>
<keyword evidence="4 7" id="KW-0812">Transmembrane</keyword>
<dbReference type="Pfam" id="PF13715">
    <property type="entry name" value="CarbopepD_reg_2"/>
    <property type="match status" value="1"/>
</dbReference>
<evidence type="ECO:0000256" key="5">
    <source>
        <dbReference type="ARBA" id="ARBA00023136"/>
    </source>
</evidence>
<dbReference type="Gene3D" id="2.60.40.1120">
    <property type="entry name" value="Carboxypeptidase-like, regulatory domain"/>
    <property type="match status" value="1"/>
</dbReference>
<dbReference type="InterPro" id="IPR023996">
    <property type="entry name" value="TonB-dep_OMP_SusC/RagA"/>
</dbReference>
<dbReference type="Pfam" id="PF07715">
    <property type="entry name" value="Plug"/>
    <property type="match status" value="1"/>
</dbReference>
<dbReference type="InterPro" id="IPR008969">
    <property type="entry name" value="CarboxyPept-like_regulatory"/>
</dbReference>
<evidence type="ECO:0000256" key="6">
    <source>
        <dbReference type="ARBA" id="ARBA00023237"/>
    </source>
</evidence>
<evidence type="ECO:0000256" key="7">
    <source>
        <dbReference type="PROSITE-ProRule" id="PRU01360"/>
    </source>
</evidence>
<keyword evidence="6 7" id="KW-0998">Cell outer membrane</keyword>
<evidence type="ECO:0000256" key="4">
    <source>
        <dbReference type="ARBA" id="ARBA00022692"/>
    </source>
</evidence>
<dbReference type="Gene3D" id="2.40.170.20">
    <property type="entry name" value="TonB-dependent receptor, beta-barrel domain"/>
    <property type="match status" value="1"/>
</dbReference>
<protein>
    <submittedName>
        <fullName evidence="9">TonB-linked SusC/RagA family outer membrane protein</fullName>
    </submittedName>
</protein>
<dbReference type="OrthoDB" id="9768177at2"/>
<keyword evidence="10" id="KW-1185">Reference proteome</keyword>
<keyword evidence="5 7" id="KW-0472">Membrane</keyword>
<reference evidence="9 10" key="1">
    <citation type="submission" date="2018-08" db="EMBL/GenBank/DDBJ databases">
        <title>Genomic Encyclopedia of Type Strains, Phase III (KMG-III): the genomes of soil and plant-associated and newly described type strains.</title>
        <authorList>
            <person name="Whitman W."/>
        </authorList>
    </citation>
    <scope>NUCLEOTIDE SEQUENCE [LARGE SCALE GENOMIC DNA]</scope>
    <source>
        <strain evidence="9 10">325-5</strain>
    </source>
</reference>
<dbReference type="GO" id="GO:0009279">
    <property type="term" value="C:cell outer membrane"/>
    <property type="evidence" value="ECO:0007669"/>
    <property type="project" value="UniProtKB-SubCell"/>
</dbReference>
<evidence type="ECO:0000259" key="8">
    <source>
        <dbReference type="Pfam" id="PF07715"/>
    </source>
</evidence>
<accession>A0A3D9RZL9</accession>
<evidence type="ECO:0000256" key="3">
    <source>
        <dbReference type="ARBA" id="ARBA00022452"/>
    </source>
</evidence>
<sequence length="1175" mass="131229">MKIKLTKVFCLKQNKTLHIIMRTLIFLCWTTAFSLSPITLFSQDVQVNITKDKTVSIDDVFKIIKQQTDYNFIYKADMFKGYPKVNLKQGIFKTNDLLGSILEGVDFSIEFSKNNTIVIKEKMALDTIDLAQQTRKITGTITDEDGMPLPGVNIFIKDTKIGSVSDFDGNYQITFFSKIENPILVFKYIGYKSQEIVVGNQTVIEVKMLADVSELDQVVVIGYGKSKVRDLTGSITNISREGIEQGAMSSTVESVLQGRSAGVNVAIQSSSPTSPISVIIRGASSLSGDNQPLWVVDGVPQYIPRSSDLNSIDVTNNIGNTLYNLNLNDVESVNVLKDVSATAVYGSRAANGVVIVTTKKGSKSNEPIIEFSSRTGIQTQDLNGYDYFNKEEFKEFSIAAAKLRTLAYGYMINGVTQILDEQAFENLLTSEYDASDLVLNTNAFLDGNTDWIKEMTQTPINHEYGLSVKGGSEKTTYYSSFSYNDREGIVKSGGSTVIGGRFNFETNINDYLKFGMNLNGSSRDTDDKDYLFDVLKKTRPDMPGFNEDGSIFDVYEATNDINSENPYASLKNTRHAKGVSVSGTAFLDIKFLNDFTFKTAFTNNYVSSDFLVYNRRDSRGYRQYDGYRSKTDSKLSVNVWENTLDYARLIDKHDLRILAGYSMEKTRRDYFQLYLAGFPDDEILNNFGSVNGPSGFIGPPVEEIQGNALISQFARVHYKFDDRYIVSGTIRRDGSSRFGADRRWGVFPSGALAWVISSEDFMKNGNIDKYISYLKLRTSLGLTGSQNLGNYDYITSVDARTKFDGLSTLKPTNIGNADLQWEETKMFDLALDYGFLDDRIRGSFGIYEKNSRKLLFNLPIAPSSSFANIRANVGSVENKGVEFDINYDIIRNANNRLSFNFNYSKNVGKLIDLNGVDEELSLNGVGNGLIKFEVGEEMGQWFGLQTAGRLYRTAEEAIALNFAIAETGRIEPYSGFQTNAGDMYYIDQNGDNLIDNEDKVNLGSSVPKGFGGFGLTFQHKSFMVNANFTYAYGHKRYWQLAYNDYETVQPFYNQSNIIAGQSATLLSPSEALYPRMTFGGIGFRNFSDFFLYDASYLRLSALNVSYKLSNDFLKNGLIKGIDLTLQGTNLFTLTKYPGFDPQGNYSDSKIGAGMAIDFSTYPSSRIYSLGVKVKL</sequence>
<evidence type="ECO:0000256" key="2">
    <source>
        <dbReference type="ARBA" id="ARBA00022448"/>
    </source>
</evidence>
<evidence type="ECO:0000313" key="10">
    <source>
        <dbReference type="Proteomes" id="UP000256429"/>
    </source>
</evidence>
<dbReference type="InterPro" id="IPR023997">
    <property type="entry name" value="TonB-dep_OMP_SusC/RagA_CS"/>
</dbReference>
<keyword evidence="2 7" id="KW-0813">Transport</keyword>
<dbReference type="SUPFAM" id="SSF56935">
    <property type="entry name" value="Porins"/>
    <property type="match status" value="1"/>
</dbReference>
<gene>
    <name evidence="9" type="ORF">BX611_0293</name>
</gene>
<dbReference type="InterPro" id="IPR012910">
    <property type="entry name" value="Plug_dom"/>
</dbReference>
<comment type="subcellular location">
    <subcellularLocation>
        <location evidence="1 7">Cell outer membrane</location>
        <topology evidence="1 7">Multi-pass membrane protein</topology>
    </subcellularLocation>
</comment>
<dbReference type="PROSITE" id="PS52016">
    <property type="entry name" value="TONB_DEPENDENT_REC_3"/>
    <property type="match status" value="1"/>
</dbReference>
<comment type="similarity">
    <text evidence="7">Belongs to the TonB-dependent receptor family.</text>
</comment>
<keyword evidence="3 7" id="KW-1134">Transmembrane beta strand</keyword>
<dbReference type="AlphaFoldDB" id="A0A3D9RZL9"/>
<organism evidence="9 10">
    <name type="scientific">Lutibacter oceani</name>
    <dbReference type="NCBI Taxonomy" id="1853311"/>
    <lineage>
        <taxon>Bacteria</taxon>
        <taxon>Pseudomonadati</taxon>
        <taxon>Bacteroidota</taxon>
        <taxon>Flavobacteriia</taxon>
        <taxon>Flavobacteriales</taxon>
        <taxon>Flavobacteriaceae</taxon>
        <taxon>Lutibacter</taxon>
    </lineage>
</organism>
<dbReference type="InterPro" id="IPR036942">
    <property type="entry name" value="Beta-barrel_TonB_sf"/>
</dbReference>
<dbReference type="Proteomes" id="UP000256429">
    <property type="component" value="Unassembled WGS sequence"/>
</dbReference>
<dbReference type="Gene3D" id="2.170.130.10">
    <property type="entry name" value="TonB-dependent receptor, plug domain"/>
    <property type="match status" value="1"/>
</dbReference>
<dbReference type="NCBIfam" id="TIGR04057">
    <property type="entry name" value="SusC_RagA_signa"/>
    <property type="match status" value="1"/>
</dbReference>
<evidence type="ECO:0000313" key="9">
    <source>
        <dbReference type="EMBL" id="REE83014.1"/>
    </source>
</evidence>
<dbReference type="InterPro" id="IPR039426">
    <property type="entry name" value="TonB-dep_rcpt-like"/>
</dbReference>
<comment type="caution">
    <text evidence="9">The sequence shown here is derived from an EMBL/GenBank/DDBJ whole genome shotgun (WGS) entry which is preliminary data.</text>
</comment>
<dbReference type="InterPro" id="IPR037066">
    <property type="entry name" value="Plug_dom_sf"/>
</dbReference>
<evidence type="ECO:0000256" key="1">
    <source>
        <dbReference type="ARBA" id="ARBA00004571"/>
    </source>
</evidence>
<dbReference type="NCBIfam" id="TIGR04056">
    <property type="entry name" value="OMP_RagA_SusC"/>
    <property type="match status" value="1"/>
</dbReference>
<feature type="domain" description="TonB-dependent receptor plug" evidence="8">
    <location>
        <begin position="228"/>
        <end position="353"/>
    </location>
</feature>
<proteinExistence type="inferred from homology"/>
<dbReference type="EMBL" id="QTTQ01000009">
    <property type="protein sequence ID" value="REE83014.1"/>
    <property type="molecule type" value="Genomic_DNA"/>
</dbReference>